<keyword evidence="4" id="KW-1185">Reference proteome</keyword>
<dbReference type="AlphaFoldDB" id="A0A2G1QNL1"/>
<evidence type="ECO:0000313" key="4">
    <source>
        <dbReference type="Proteomes" id="UP000221168"/>
    </source>
</evidence>
<organism evidence="3 4">
    <name type="scientific">Zhengella mangrovi</name>
    <dbReference type="NCBI Taxonomy" id="1982044"/>
    <lineage>
        <taxon>Bacteria</taxon>
        <taxon>Pseudomonadati</taxon>
        <taxon>Pseudomonadota</taxon>
        <taxon>Alphaproteobacteria</taxon>
        <taxon>Hyphomicrobiales</taxon>
        <taxon>Notoacmeibacteraceae</taxon>
        <taxon>Zhengella</taxon>
    </lineage>
</organism>
<dbReference type="Pfam" id="PF11412">
    <property type="entry name" value="DsbD_N"/>
    <property type="match status" value="1"/>
</dbReference>
<gene>
    <name evidence="3" type="ORF">CSC94_11365</name>
</gene>
<comment type="caution">
    <text evidence="3">The sequence shown here is derived from an EMBL/GenBank/DDBJ whole genome shotgun (WGS) entry which is preliminary data.</text>
</comment>
<feature type="domain" description="Thiol:disulfide interchange protein DsbD N-terminal" evidence="2">
    <location>
        <begin position="98"/>
        <end position="212"/>
    </location>
</feature>
<proteinExistence type="predicted"/>
<dbReference type="InterPro" id="IPR028250">
    <property type="entry name" value="DsbDN"/>
</dbReference>
<reference evidence="3 4" key="1">
    <citation type="submission" date="2017-10" db="EMBL/GenBank/DDBJ databases">
        <title>Sedimentibacterium mangrovi gen. nov., sp. nov., a novel member of family Phyllobacteriacea isolated from mangrove sediment.</title>
        <authorList>
            <person name="Liao H."/>
            <person name="Tian Y."/>
        </authorList>
    </citation>
    <scope>NUCLEOTIDE SEQUENCE [LARGE SCALE GENOMIC DNA]</scope>
    <source>
        <strain evidence="3 4">X9-2-2</strain>
    </source>
</reference>
<accession>A0A2G1QNL1</accession>
<name>A0A2G1QNL1_9HYPH</name>
<dbReference type="OrthoDB" id="9811036at2"/>
<dbReference type="Proteomes" id="UP000221168">
    <property type="component" value="Unassembled WGS sequence"/>
</dbReference>
<evidence type="ECO:0000313" key="3">
    <source>
        <dbReference type="EMBL" id="PHP67137.1"/>
    </source>
</evidence>
<protein>
    <recommendedName>
        <fullName evidence="2">Thiol:disulfide interchange protein DsbD N-terminal domain-containing protein</fullName>
    </recommendedName>
</protein>
<feature type="region of interest" description="Disordered" evidence="1">
    <location>
        <begin position="20"/>
        <end position="42"/>
    </location>
</feature>
<dbReference type="EMBL" id="PDVP01000005">
    <property type="protein sequence ID" value="PHP67137.1"/>
    <property type="molecule type" value="Genomic_DNA"/>
</dbReference>
<evidence type="ECO:0000259" key="2">
    <source>
        <dbReference type="Pfam" id="PF11412"/>
    </source>
</evidence>
<sequence length="327" mass="34886">MESPLPDQCCPPCQRLWPTPKRGGRCRSSKDHARIMQTSSRPSCMSGLAGASTIHEQQPIPAMTRLRFSTAVFVSLAFAGSAHAASSAWQSMEGAKLRLVTEDQAGPDGLLRGALEIRLLPGWKTYWREPGDAGVPPTLTIVQGKNVTGVSMHFPAPHRYKDEWSTWAGYSEPMAIALEFPIEDPAMPVAMETSAFLGICKDICIPVQMSFSLQADPRAPASEPLVEAAFAALPPPPRAGFSVTGARLNDGMLTIEANVPAGEALPDLFLAPGGGWMLDVPTLSRRDGDKLTFQAKVLSKPKAADGLSADFTLTSGDEAVSGQFSVP</sequence>
<evidence type="ECO:0000256" key="1">
    <source>
        <dbReference type="SAM" id="MobiDB-lite"/>
    </source>
</evidence>